<dbReference type="GO" id="GO:0005085">
    <property type="term" value="F:guanyl-nucleotide exchange factor activity"/>
    <property type="evidence" value="ECO:0007669"/>
    <property type="project" value="TreeGrafter"/>
</dbReference>
<evidence type="ECO:0000259" key="5">
    <source>
        <dbReference type="Pfam" id="PF25390"/>
    </source>
</evidence>
<proteinExistence type="predicted"/>
<feature type="domain" description="RCC1-like" evidence="5">
    <location>
        <begin position="45"/>
        <end position="372"/>
    </location>
</feature>
<dbReference type="Proteomes" id="UP000694925">
    <property type="component" value="Unplaced"/>
</dbReference>
<dbReference type="PROSITE" id="PS50012">
    <property type="entry name" value="RCC1_3"/>
    <property type="match status" value="5"/>
</dbReference>
<evidence type="ECO:0000256" key="3">
    <source>
        <dbReference type="PROSITE-ProRule" id="PRU00235"/>
    </source>
</evidence>
<organism evidence="6 7">
    <name type="scientific">Ceratina calcarata</name>
    <dbReference type="NCBI Taxonomy" id="156304"/>
    <lineage>
        <taxon>Eukaryota</taxon>
        <taxon>Metazoa</taxon>
        <taxon>Ecdysozoa</taxon>
        <taxon>Arthropoda</taxon>
        <taxon>Hexapoda</taxon>
        <taxon>Insecta</taxon>
        <taxon>Pterygota</taxon>
        <taxon>Neoptera</taxon>
        <taxon>Endopterygota</taxon>
        <taxon>Hymenoptera</taxon>
        <taxon>Apocrita</taxon>
        <taxon>Aculeata</taxon>
        <taxon>Apoidea</taxon>
        <taxon>Anthophila</taxon>
        <taxon>Apidae</taxon>
        <taxon>Ceratina</taxon>
        <taxon>Zadontomerus</taxon>
    </lineage>
</organism>
<feature type="repeat" description="RCC1" evidence="3">
    <location>
        <begin position="43"/>
        <end position="93"/>
    </location>
</feature>
<dbReference type="Gene3D" id="2.130.10.30">
    <property type="entry name" value="Regulator of chromosome condensation 1/beta-lactamase-inhibitor protein II"/>
    <property type="match status" value="1"/>
</dbReference>
<sequence length="373" mass="40233">MPPRKAAKRASQAPVKDHQEAKKLKKKEDLVVAPNLRQSKTGGVLLVFGQGDVGQLGLGEDVVEKTRPAIIPGYQDIIAVAAGGMHNVCLRKTGEVITFGCNDEGALGRDTSKVPESNPGLVTLPDKVIQVTAGDSHSAALLENGQVFAWGSFRDSHGNMGLTLNGNERFPIELLPDVKIVKIASGADHLVLLNENGFVYTCGCAEQGQLGRVASRAASRHTRHGMSPLLTPGLVEFKITKKLRFDDIWAGTYCTFVKAYHTQEVYVFGLNNYHQIGLSDPLPRFHPQISETFSGNNWRHISSGQHHTIALDDAGKVYVMGRKEYGRLGLGSNCSDAEKLTPVPSLSSFKCIDVAAGSAQSFAVTESGKLFTL</sequence>
<dbReference type="GeneID" id="108630393"/>
<feature type="repeat" description="RCC1" evidence="3">
    <location>
        <begin position="94"/>
        <end position="144"/>
    </location>
</feature>
<keyword evidence="6" id="KW-1185">Reference proteome</keyword>
<dbReference type="RefSeq" id="XP_026673814.1">
    <property type="nucleotide sequence ID" value="XM_026818013.1"/>
</dbReference>
<protein>
    <submittedName>
        <fullName evidence="7">Regulator of chromosome condensation</fullName>
    </submittedName>
</protein>
<dbReference type="InterPro" id="IPR058923">
    <property type="entry name" value="RCC1-like_dom"/>
</dbReference>
<dbReference type="InterPro" id="IPR009091">
    <property type="entry name" value="RCC1/BLIP-II"/>
</dbReference>
<keyword evidence="2" id="KW-0677">Repeat</keyword>
<evidence type="ECO:0000313" key="7">
    <source>
        <dbReference type="RefSeq" id="XP_026673814.1"/>
    </source>
</evidence>
<feature type="repeat" description="RCC1" evidence="3">
    <location>
        <begin position="315"/>
        <end position="367"/>
    </location>
</feature>
<dbReference type="PROSITE" id="PS00626">
    <property type="entry name" value="RCC1_2"/>
    <property type="match status" value="3"/>
</dbReference>
<dbReference type="PRINTS" id="PR00633">
    <property type="entry name" value="RCCNDNSATION"/>
</dbReference>
<feature type="non-terminal residue" evidence="7">
    <location>
        <position position="373"/>
    </location>
</feature>
<feature type="repeat" description="RCC1" evidence="3">
    <location>
        <begin position="145"/>
        <end position="196"/>
    </location>
</feature>
<gene>
    <name evidence="7" type="primary">LOC108630393</name>
</gene>
<name>A0AAJ7S9C3_9HYME</name>
<evidence type="ECO:0000256" key="2">
    <source>
        <dbReference type="ARBA" id="ARBA00022737"/>
    </source>
</evidence>
<feature type="repeat" description="RCC1" evidence="3">
    <location>
        <begin position="263"/>
        <end position="314"/>
    </location>
</feature>
<evidence type="ECO:0000256" key="4">
    <source>
        <dbReference type="SAM" id="MobiDB-lite"/>
    </source>
</evidence>
<dbReference type="PANTHER" id="PTHR45982">
    <property type="entry name" value="REGULATOR OF CHROMOSOME CONDENSATION"/>
    <property type="match status" value="1"/>
</dbReference>
<dbReference type="InterPro" id="IPR000408">
    <property type="entry name" value="Reg_chr_condens"/>
</dbReference>
<evidence type="ECO:0000256" key="1">
    <source>
        <dbReference type="ARBA" id="ARBA00022658"/>
    </source>
</evidence>
<evidence type="ECO:0000313" key="6">
    <source>
        <dbReference type="Proteomes" id="UP000694925"/>
    </source>
</evidence>
<dbReference type="InterPro" id="IPR051553">
    <property type="entry name" value="Ran_GTPase-activating"/>
</dbReference>
<dbReference type="PANTHER" id="PTHR45982:SF1">
    <property type="entry name" value="REGULATOR OF CHROMOSOME CONDENSATION"/>
    <property type="match status" value="1"/>
</dbReference>
<dbReference type="KEGG" id="ccal:108630393"/>
<dbReference type="PROSITE" id="PS00625">
    <property type="entry name" value="RCC1_1"/>
    <property type="match status" value="1"/>
</dbReference>
<feature type="compositionally biased region" description="Basic and acidic residues" evidence="4">
    <location>
        <begin position="15"/>
        <end position="24"/>
    </location>
</feature>
<dbReference type="AlphaFoldDB" id="A0AAJ7S9C3"/>
<dbReference type="Pfam" id="PF25390">
    <property type="entry name" value="WD40_RLD"/>
    <property type="match status" value="1"/>
</dbReference>
<accession>A0AAJ7S9C3</accession>
<keyword evidence="1" id="KW-0344">Guanine-nucleotide releasing factor</keyword>
<dbReference type="SUPFAM" id="SSF50985">
    <property type="entry name" value="RCC1/BLIP-II"/>
    <property type="match status" value="1"/>
</dbReference>
<dbReference type="GO" id="GO:0005737">
    <property type="term" value="C:cytoplasm"/>
    <property type="evidence" value="ECO:0007669"/>
    <property type="project" value="TreeGrafter"/>
</dbReference>
<dbReference type="CTD" id="1104"/>
<feature type="region of interest" description="Disordered" evidence="4">
    <location>
        <begin position="1"/>
        <end position="24"/>
    </location>
</feature>
<reference evidence="7" key="1">
    <citation type="submission" date="2025-08" db="UniProtKB">
        <authorList>
            <consortium name="RefSeq"/>
        </authorList>
    </citation>
    <scope>IDENTIFICATION</scope>
    <source>
        <tissue evidence="7">Whole body</tissue>
    </source>
</reference>